<evidence type="ECO:0000313" key="2">
    <source>
        <dbReference type="EMBL" id="TWT64191.1"/>
    </source>
</evidence>
<dbReference type="AlphaFoldDB" id="A0A5C5XP16"/>
<accession>A0A5C5XP16</accession>
<proteinExistence type="predicted"/>
<feature type="transmembrane region" description="Helical" evidence="1">
    <location>
        <begin position="38"/>
        <end position="62"/>
    </location>
</feature>
<evidence type="ECO:0000313" key="3">
    <source>
        <dbReference type="Proteomes" id="UP000316095"/>
    </source>
</evidence>
<dbReference type="EMBL" id="SJPG01000001">
    <property type="protein sequence ID" value="TWT64191.1"/>
    <property type="molecule type" value="Genomic_DNA"/>
</dbReference>
<feature type="transmembrane region" description="Helical" evidence="1">
    <location>
        <begin position="74"/>
        <end position="97"/>
    </location>
</feature>
<keyword evidence="1" id="KW-1133">Transmembrane helix</keyword>
<gene>
    <name evidence="2" type="ORF">Pan54_49520</name>
</gene>
<keyword evidence="1" id="KW-0812">Transmembrane</keyword>
<keyword evidence="1" id="KW-0472">Membrane</keyword>
<feature type="transmembrane region" description="Helical" evidence="1">
    <location>
        <begin position="7"/>
        <end position="26"/>
    </location>
</feature>
<sequence>MPRLLKSAIVLGASPLLVGTLIYVMWRYTQWEWLEAAGGLTILVGLVAFYMGASALCRHLWFESRAQLISSRTLFLQAVVVGSLLLANFPVAGYFALSAVAVSMQYTVRVYNNSNQTIDSFIVTGPGVQVELGPIASGQYKRRDILIQTDGTLEFAARQQELEFKGQLEGYITGGMGGFKDIRVKQGGVYEIYPVK</sequence>
<protein>
    <submittedName>
        <fullName evidence="2">Uncharacterized protein</fullName>
    </submittedName>
</protein>
<name>A0A5C5XP16_9PLAN</name>
<dbReference type="Proteomes" id="UP000316095">
    <property type="component" value="Unassembled WGS sequence"/>
</dbReference>
<comment type="caution">
    <text evidence="2">The sequence shown here is derived from an EMBL/GenBank/DDBJ whole genome shotgun (WGS) entry which is preliminary data.</text>
</comment>
<reference evidence="2 3" key="1">
    <citation type="submission" date="2019-02" db="EMBL/GenBank/DDBJ databases">
        <title>Deep-cultivation of Planctomycetes and their phenomic and genomic characterization uncovers novel biology.</title>
        <authorList>
            <person name="Wiegand S."/>
            <person name="Jogler M."/>
            <person name="Boedeker C."/>
            <person name="Pinto D."/>
            <person name="Vollmers J."/>
            <person name="Rivas-Marin E."/>
            <person name="Kohn T."/>
            <person name="Peeters S.H."/>
            <person name="Heuer A."/>
            <person name="Rast P."/>
            <person name="Oberbeckmann S."/>
            <person name="Bunk B."/>
            <person name="Jeske O."/>
            <person name="Meyerdierks A."/>
            <person name="Storesund J.E."/>
            <person name="Kallscheuer N."/>
            <person name="Luecker S."/>
            <person name="Lage O.M."/>
            <person name="Pohl T."/>
            <person name="Merkel B.J."/>
            <person name="Hornburger P."/>
            <person name="Mueller R.-W."/>
            <person name="Bruemmer F."/>
            <person name="Labrenz M."/>
            <person name="Spormann A.M."/>
            <person name="Op Den Camp H."/>
            <person name="Overmann J."/>
            <person name="Amann R."/>
            <person name="Jetten M.S.M."/>
            <person name="Mascher T."/>
            <person name="Medema M.H."/>
            <person name="Devos D.P."/>
            <person name="Kaster A.-K."/>
            <person name="Ovreas L."/>
            <person name="Rohde M."/>
            <person name="Galperin M.Y."/>
            <person name="Jogler C."/>
        </authorList>
    </citation>
    <scope>NUCLEOTIDE SEQUENCE [LARGE SCALE GENOMIC DNA]</scope>
    <source>
        <strain evidence="2 3">Pan54</strain>
    </source>
</reference>
<keyword evidence="3" id="KW-1185">Reference proteome</keyword>
<dbReference type="RefSeq" id="WP_146505926.1">
    <property type="nucleotide sequence ID" value="NZ_SJPG01000001.1"/>
</dbReference>
<evidence type="ECO:0000256" key="1">
    <source>
        <dbReference type="SAM" id="Phobius"/>
    </source>
</evidence>
<organism evidence="2 3">
    <name type="scientific">Rubinisphaera italica</name>
    <dbReference type="NCBI Taxonomy" id="2527969"/>
    <lineage>
        <taxon>Bacteria</taxon>
        <taxon>Pseudomonadati</taxon>
        <taxon>Planctomycetota</taxon>
        <taxon>Planctomycetia</taxon>
        <taxon>Planctomycetales</taxon>
        <taxon>Planctomycetaceae</taxon>
        <taxon>Rubinisphaera</taxon>
    </lineage>
</organism>